<dbReference type="AlphaFoldDB" id="V7BYE6"/>
<organism evidence="2 3">
    <name type="scientific">Phaseolus vulgaris</name>
    <name type="common">Kidney bean</name>
    <name type="synonym">French bean</name>
    <dbReference type="NCBI Taxonomy" id="3885"/>
    <lineage>
        <taxon>Eukaryota</taxon>
        <taxon>Viridiplantae</taxon>
        <taxon>Streptophyta</taxon>
        <taxon>Embryophyta</taxon>
        <taxon>Tracheophyta</taxon>
        <taxon>Spermatophyta</taxon>
        <taxon>Magnoliopsida</taxon>
        <taxon>eudicotyledons</taxon>
        <taxon>Gunneridae</taxon>
        <taxon>Pentapetalae</taxon>
        <taxon>rosids</taxon>
        <taxon>fabids</taxon>
        <taxon>Fabales</taxon>
        <taxon>Fabaceae</taxon>
        <taxon>Papilionoideae</taxon>
        <taxon>50 kb inversion clade</taxon>
        <taxon>NPAAA clade</taxon>
        <taxon>indigoferoid/millettioid clade</taxon>
        <taxon>Phaseoleae</taxon>
        <taxon>Phaseolus</taxon>
    </lineage>
</organism>
<feature type="signal peptide" evidence="1">
    <location>
        <begin position="1"/>
        <end position="20"/>
    </location>
</feature>
<accession>V7BYE6</accession>
<sequence length="149" mass="16576">MEVLFTLLLAVQSSVSVVSGDVTSAEEWSEAVRFLGKAPESWLLDFLKVSHEEFVQSAGKSIQIQKKVCAKIKLVKTGSLSVTELGKMKSYILNSQSQGLWDILFEVVAAFNALKFGRNIMHVVPLFLCSSYTTLMYYSSNLGIDLRNM</sequence>
<dbReference type="EMBL" id="CM002291">
    <property type="protein sequence ID" value="ESW22954.1"/>
    <property type="molecule type" value="Genomic_DNA"/>
</dbReference>
<dbReference type="PANTHER" id="PTHR16212">
    <property type="entry name" value="FOCADHESIN FAMILY MEMBER"/>
    <property type="match status" value="1"/>
</dbReference>
<dbReference type="PANTHER" id="PTHR16212:SF4">
    <property type="entry name" value="FOCADHESIN"/>
    <property type="match status" value="1"/>
</dbReference>
<dbReference type="OrthoDB" id="6125419at2759"/>
<keyword evidence="1" id="KW-0732">Signal</keyword>
<protein>
    <submittedName>
        <fullName evidence="2">Uncharacterized protein</fullName>
    </submittedName>
</protein>
<dbReference type="GO" id="GO:0060147">
    <property type="term" value="P:regulation of post-transcriptional gene silencing"/>
    <property type="evidence" value="ECO:0007669"/>
    <property type="project" value="InterPro"/>
</dbReference>
<evidence type="ECO:0000256" key="1">
    <source>
        <dbReference type="SAM" id="SignalP"/>
    </source>
</evidence>
<keyword evidence="3" id="KW-1185">Reference proteome</keyword>
<dbReference type="Gramene" id="ESW22954">
    <property type="protein sequence ID" value="ESW22954"/>
    <property type="gene ID" value="PHAVU_004G009000g"/>
</dbReference>
<dbReference type="STRING" id="3885.V7BYE6"/>
<dbReference type="InterPro" id="IPR045163">
    <property type="entry name" value="Focadhesin/RST1"/>
</dbReference>
<evidence type="ECO:0000313" key="2">
    <source>
        <dbReference type="EMBL" id="ESW22954.1"/>
    </source>
</evidence>
<gene>
    <name evidence="2" type="ORF">PHAVU_004G009000g</name>
</gene>
<evidence type="ECO:0000313" key="3">
    <source>
        <dbReference type="Proteomes" id="UP000000226"/>
    </source>
</evidence>
<name>V7BYE6_PHAVU</name>
<feature type="chain" id="PRO_5004755481" evidence="1">
    <location>
        <begin position="21"/>
        <end position="149"/>
    </location>
</feature>
<dbReference type="Proteomes" id="UP000000226">
    <property type="component" value="Chromosome 4"/>
</dbReference>
<reference evidence="3" key="1">
    <citation type="journal article" date="2014" name="Nat. Genet.">
        <title>A reference genome for common bean and genome-wide analysis of dual domestications.</title>
        <authorList>
            <person name="Schmutz J."/>
            <person name="McClean P.E."/>
            <person name="Mamidi S."/>
            <person name="Wu G.A."/>
            <person name="Cannon S.B."/>
            <person name="Grimwood J."/>
            <person name="Jenkins J."/>
            <person name="Shu S."/>
            <person name="Song Q."/>
            <person name="Chavarro C."/>
            <person name="Torres-Torres M."/>
            <person name="Geffroy V."/>
            <person name="Moghaddam S.M."/>
            <person name="Gao D."/>
            <person name="Abernathy B."/>
            <person name="Barry K."/>
            <person name="Blair M."/>
            <person name="Brick M.A."/>
            <person name="Chovatia M."/>
            <person name="Gepts P."/>
            <person name="Goodstein D.M."/>
            <person name="Gonzales M."/>
            <person name="Hellsten U."/>
            <person name="Hyten D.L."/>
            <person name="Jia G."/>
            <person name="Kelly J.D."/>
            <person name="Kudrna D."/>
            <person name="Lee R."/>
            <person name="Richard M.M."/>
            <person name="Miklas P.N."/>
            <person name="Osorno J.M."/>
            <person name="Rodrigues J."/>
            <person name="Thareau V."/>
            <person name="Urrea C.A."/>
            <person name="Wang M."/>
            <person name="Yu Y."/>
            <person name="Zhang M."/>
            <person name="Wing R.A."/>
            <person name="Cregan P.B."/>
            <person name="Rokhsar D.S."/>
            <person name="Jackson S.A."/>
        </authorList>
    </citation>
    <scope>NUCLEOTIDE SEQUENCE [LARGE SCALE GENOMIC DNA]</scope>
    <source>
        <strain evidence="3">cv. G19833</strain>
    </source>
</reference>
<proteinExistence type="predicted"/>